<reference evidence="6" key="1">
    <citation type="submission" date="2022-08" db="EMBL/GenBank/DDBJ databases">
        <authorList>
            <person name="Gutierrez-Valencia J."/>
        </authorList>
    </citation>
    <scope>NUCLEOTIDE SEQUENCE</scope>
</reference>
<organism evidence="6 8">
    <name type="scientific">Linum tenue</name>
    <dbReference type="NCBI Taxonomy" id="586396"/>
    <lineage>
        <taxon>Eukaryota</taxon>
        <taxon>Viridiplantae</taxon>
        <taxon>Streptophyta</taxon>
        <taxon>Embryophyta</taxon>
        <taxon>Tracheophyta</taxon>
        <taxon>Spermatophyta</taxon>
        <taxon>Magnoliopsida</taxon>
        <taxon>eudicotyledons</taxon>
        <taxon>Gunneridae</taxon>
        <taxon>Pentapetalae</taxon>
        <taxon>rosids</taxon>
        <taxon>fabids</taxon>
        <taxon>Malpighiales</taxon>
        <taxon>Linaceae</taxon>
        <taxon>Linum</taxon>
    </lineage>
</organism>
<evidence type="ECO:0000256" key="2">
    <source>
        <dbReference type="ARBA" id="ARBA00022704"/>
    </source>
</evidence>
<keyword evidence="2" id="KW-0789">Thiol protease inhibitor</keyword>
<proteinExistence type="predicted"/>
<accession>A0AAV0RYE6</accession>
<dbReference type="Pfam" id="PF00031">
    <property type="entry name" value="Cystatin"/>
    <property type="match status" value="1"/>
</dbReference>
<dbReference type="PANTHER" id="PTHR31228">
    <property type="entry name" value="CYSTATIN/MONELLIN SUPERFAMILY PROTEIN"/>
    <property type="match status" value="1"/>
</dbReference>
<evidence type="ECO:0000313" key="5">
    <source>
        <dbReference type="EMBL" id="CAI0625749.1"/>
    </source>
</evidence>
<gene>
    <name evidence="5" type="ORF">LITE_LOCUS50567</name>
    <name evidence="6" type="ORF">LITE_LOCUS50610</name>
    <name evidence="7" type="ORF">LITE_LOCUS50625</name>
</gene>
<dbReference type="Gene3D" id="3.10.450.10">
    <property type="match status" value="1"/>
</dbReference>
<dbReference type="PANTHER" id="PTHR31228:SF22">
    <property type="entry name" value="CYSTATIN_MONELLIN SUPERFAMILY PROTEIN"/>
    <property type="match status" value="1"/>
</dbReference>
<evidence type="ECO:0000313" key="7">
    <source>
        <dbReference type="EMBL" id="CAI0625905.1"/>
    </source>
</evidence>
<dbReference type="SUPFAM" id="SSF54403">
    <property type="entry name" value="Cystatin/monellin"/>
    <property type="match status" value="1"/>
</dbReference>
<feature type="region of interest" description="Disordered" evidence="3">
    <location>
        <begin position="1"/>
        <end position="47"/>
    </location>
</feature>
<dbReference type="InterPro" id="IPR000010">
    <property type="entry name" value="Cystatin_dom"/>
</dbReference>
<dbReference type="EMBL" id="CAMGYJ010000011">
    <property type="protein sequence ID" value="CAI0625749.1"/>
    <property type="molecule type" value="Genomic_DNA"/>
</dbReference>
<dbReference type="GO" id="GO:0004869">
    <property type="term" value="F:cysteine-type endopeptidase inhibitor activity"/>
    <property type="evidence" value="ECO:0007669"/>
    <property type="project" value="UniProtKB-KW"/>
</dbReference>
<feature type="domain" description="Cystatin" evidence="4">
    <location>
        <begin position="127"/>
        <end position="176"/>
    </location>
</feature>
<sequence length="226" mass="25629">MDTQPFPLESAPGSETVLESELKKQKREGAGESKDDEVDDEGEDDEDVEIEIVEEEDDGTVREVFVQAPSEPLIWYPKDKAGQEKLKLFYDTILKSEGFDVGEELPPVDIIEFGVLPVNLESKRHGNNVKECVDFVIRQHNEDHKGESVLKVVKIVKANWGQCSGKNYYITFEAADLLSSSDHAATRTYEAEVYRNIRGKLSTTLFREKGQKQSIREMEGRPRTCM</sequence>
<feature type="compositionally biased region" description="Basic and acidic residues" evidence="3">
    <location>
        <begin position="20"/>
        <end position="33"/>
    </location>
</feature>
<dbReference type="CDD" id="cd00042">
    <property type="entry name" value="CY"/>
    <property type="match status" value="1"/>
</dbReference>
<dbReference type="EMBL" id="CAMGYJ010000011">
    <property type="protein sequence ID" value="CAI0625881.1"/>
    <property type="molecule type" value="Genomic_DNA"/>
</dbReference>
<evidence type="ECO:0000259" key="4">
    <source>
        <dbReference type="Pfam" id="PF00031"/>
    </source>
</evidence>
<evidence type="ECO:0000256" key="1">
    <source>
        <dbReference type="ARBA" id="ARBA00022690"/>
    </source>
</evidence>
<dbReference type="AlphaFoldDB" id="A0AAV0RYE6"/>
<comment type="caution">
    <text evidence="6">The sequence shown here is derived from an EMBL/GenBank/DDBJ whole genome shotgun (WGS) entry which is preliminary data.</text>
</comment>
<dbReference type="EMBL" id="CAMGYJ010000011">
    <property type="protein sequence ID" value="CAI0625905.1"/>
    <property type="molecule type" value="Genomic_DNA"/>
</dbReference>
<evidence type="ECO:0000256" key="3">
    <source>
        <dbReference type="SAM" id="MobiDB-lite"/>
    </source>
</evidence>
<keyword evidence="1" id="KW-0646">Protease inhibitor</keyword>
<dbReference type="Proteomes" id="UP001154282">
    <property type="component" value="Unassembled WGS sequence"/>
</dbReference>
<name>A0AAV0RYE6_9ROSI</name>
<dbReference type="InterPro" id="IPR046350">
    <property type="entry name" value="Cystatin_sf"/>
</dbReference>
<protein>
    <recommendedName>
        <fullName evidence="4">Cystatin domain-containing protein</fullName>
    </recommendedName>
</protein>
<feature type="compositionally biased region" description="Acidic residues" evidence="3">
    <location>
        <begin position="34"/>
        <end position="47"/>
    </location>
</feature>
<keyword evidence="8" id="KW-1185">Reference proteome</keyword>
<evidence type="ECO:0000313" key="6">
    <source>
        <dbReference type="EMBL" id="CAI0625881.1"/>
    </source>
</evidence>
<evidence type="ECO:0000313" key="8">
    <source>
        <dbReference type="Proteomes" id="UP001154282"/>
    </source>
</evidence>